<feature type="compositionally biased region" description="Basic and acidic residues" evidence="1">
    <location>
        <begin position="34"/>
        <end position="43"/>
    </location>
</feature>
<proteinExistence type="predicted"/>
<dbReference type="OrthoDB" id="10442668at2759"/>
<dbReference type="AlphaFoldDB" id="A0A6A3H4S8"/>
<sequence length="66" mass="7353">MNEAFFYDSVDADFCESVGERRVQVPDQLGGRVPRQDVKDQHPGQRAVPAQRAQSHGVTDDVRGRA</sequence>
<accession>A0A6A3H4S8</accession>
<protein>
    <submittedName>
        <fullName evidence="2">Uncharacterized protein</fullName>
    </submittedName>
</protein>
<feature type="region of interest" description="Disordered" evidence="1">
    <location>
        <begin position="26"/>
        <end position="66"/>
    </location>
</feature>
<dbReference type="EMBL" id="QXFU01005508">
    <property type="protein sequence ID" value="KAE8964095.1"/>
    <property type="molecule type" value="Genomic_DNA"/>
</dbReference>
<dbReference type="Proteomes" id="UP000435112">
    <property type="component" value="Unassembled WGS sequence"/>
</dbReference>
<organism evidence="2 3">
    <name type="scientific">Phytophthora rubi</name>
    <dbReference type="NCBI Taxonomy" id="129364"/>
    <lineage>
        <taxon>Eukaryota</taxon>
        <taxon>Sar</taxon>
        <taxon>Stramenopiles</taxon>
        <taxon>Oomycota</taxon>
        <taxon>Peronosporomycetes</taxon>
        <taxon>Peronosporales</taxon>
        <taxon>Peronosporaceae</taxon>
        <taxon>Phytophthora</taxon>
    </lineage>
</organism>
<evidence type="ECO:0000256" key="1">
    <source>
        <dbReference type="SAM" id="MobiDB-lite"/>
    </source>
</evidence>
<reference evidence="2 3" key="1">
    <citation type="submission" date="2018-09" db="EMBL/GenBank/DDBJ databases">
        <title>Genomic investigation of the strawberry pathogen Phytophthora fragariae indicates pathogenicity is determined by transcriptional variation in three key races.</title>
        <authorList>
            <person name="Adams T.M."/>
            <person name="Armitage A.D."/>
            <person name="Sobczyk M.K."/>
            <person name="Bates H.J."/>
            <person name="Dunwell J.M."/>
            <person name="Nellist C.F."/>
            <person name="Harrison R.J."/>
        </authorList>
    </citation>
    <scope>NUCLEOTIDE SEQUENCE [LARGE SCALE GENOMIC DNA]</scope>
    <source>
        <strain evidence="2 3">SCRP324</strain>
    </source>
</reference>
<name>A0A6A3H4S8_9STRA</name>
<gene>
    <name evidence="2" type="ORF">PR002_g29082</name>
</gene>
<evidence type="ECO:0000313" key="2">
    <source>
        <dbReference type="EMBL" id="KAE8964095.1"/>
    </source>
</evidence>
<comment type="caution">
    <text evidence="2">The sequence shown here is derived from an EMBL/GenBank/DDBJ whole genome shotgun (WGS) entry which is preliminary data.</text>
</comment>
<evidence type="ECO:0000313" key="3">
    <source>
        <dbReference type="Proteomes" id="UP000435112"/>
    </source>
</evidence>